<reference evidence="3" key="1">
    <citation type="journal article" date="2020" name="mSystems">
        <title>Genome- and Community-Level Interaction Insights into Carbon Utilization and Element Cycling Functions of Hydrothermarchaeota in Hydrothermal Sediment.</title>
        <authorList>
            <person name="Zhou Z."/>
            <person name="Liu Y."/>
            <person name="Xu W."/>
            <person name="Pan J."/>
            <person name="Luo Z.H."/>
            <person name="Li M."/>
        </authorList>
    </citation>
    <scope>NUCLEOTIDE SEQUENCE [LARGE SCALE GENOMIC DNA]</scope>
    <source>
        <strain evidence="3">HyVt-329</strain>
    </source>
</reference>
<comment type="caution">
    <text evidence="3">The sequence shown here is derived from an EMBL/GenBank/DDBJ whole genome shotgun (WGS) entry which is preliminary data.</text>
</comment>
<gene>
    <name evidence="3" type="ORF">ENH69_02815</name>
</gene>
<feature type="region of interest" description="Disordered" evidence="2">
    <location>
        <begin position="1"/>
        <end position="30"/>
    </location>
</feature>
<feature type="compositionally biased region" description="Polar residues" evidence="2">
    <location>
        <begin position="17"/>
        <end position="30"/>
    </location>
</feature>
<dbReference type="EMBL" id="DRFT01000195">
    <property type="protein sequence ID" value="HDZ50135.1"/>
    <property type="molecule type" value="Genomic_DNA"/>
</dbReference>
<dbReference type="Proteomes" id="UP000885667">
    <property type="component" value="Unassembled WGS sequence"/>
</dbReference>
<protein>
    <submittedName>
        <fullName evidence="3">Uncharacterized protein</fullName>
    </submittedName>
</protein>
<proteinExistence type="predicted"/>
<dbReference type="AlphaFoldDB" id="A0A7C1MBG0"/>
<feature type="region of interest" description="Disordered" evidence="2">
    <location>
        <begin position="42"/>
        <end position="73"/>
    </location>
</feature>
<evidence type="ECO:0000256" key="2">
    <source>
        <dbReference type="SAM" id="MobiDB-lite"/>
    </source>
</evidence>
<accession>A0A7C1MBG0</accession>
<feature type="region of interest" description="Disordered" evidence="2">
    <location>
        <begin position="199"/>
        <end position="233"/>
    </location>
</feature>
<keyword evidence="1" id="KW-0175">Coiled coil</keyword>
<evidence type="ECO:0000313" key="3">
    <source>
        <dbReference type="EMBL" id="HDZ50135.1"/>
    </source>
</evidence>
<organism evidence="3">
    <name type="scientific">Aerophobetes bacterium</name>
    <dbReference type="NCBI Taxonomy" id="2030807"/>
    <lineage>
        <taxon>Bacteria</taxon>
        <taxon>Candidatus Aerophobota</taxon>
    </lineage>
</organism>
<feature type="region of interest" description="Disordered" evidence="2">
    <location>
        <begin position="273"/>
        <end position="301"/>
    </location>
</feature>
<feature type="coiled-coil region" evidence="1">
    <location>
        <begin position="86"/>
        <end position="124"/>
    </location>
</feature>
<sequence>MTQGKEWETAIGEVSGNPENSDELLTQARSNTRRKQIIRLEEEEDAAHQAKMARLGKETKASEQPAPVPGEVNTGFKVTGGLDMGNINYQELMQQQIQDREVLRQEASEAAANQQQVSESLREKLHSSEMELIKTSFSAQMQMLNKTIEGTASRGNFMDEYNGMMEVAKALGMAHPQASRDMSTELDLKKMEFENTRELRRMSRDDKRADREFQRQLNKDAEDREDRKSEREVQRVTAAAAIQSEREKRNMFAAPFETLGMAIAKGFMDSNGGVSADAGEEPKRKQKRSNKRLEVDVGESGVTDCPECGEPVAIAPTARSAVCSSCDAVFPIDRIPAGDKSGIHGLG</sequence>
<name>A0A7C1MBG0_UNCAE</name>
<evidence type="ECO:0000256" key="1">
    <source>
        <dbReference type="SAM" id="Coils"/>
    </source>
</evidence>